<evidence type="ECO:0000313" key="16">
    <source>
        <dbReference type="Proteomes" id="UP000007800"/>
    </source>
</evidence>
<keyword evidence="5 10" id="KW-0805">Transcription regulation</keyword>
<protein>
    <recommendedName>
        <fullName evidence="10">FACT complex subunit</fullName>
    </recommendedName>
</protein>
<dbReference type="SMART" id="SM01286">
    <property type="entry name" value="SPT16"/>
    <property type="match status" value="1"/>
</dbReference>
<dbReference type="Proteomes" id="UP000007800">
    <property type="component" value="Unassembled WGS sequence"/>
</dbReference>
<dbReference type="Gene3D" id="2.30.29.210">
    <property type="entry name" value="FACT complex subunit Spt16p/Cdc68p"/>
    <property type="match status" value="1"/>
</dbReference>
<dbReference type="PANTHER" id="PTHR13980:SF15">
    <property type="entry name" value="FACT COMPLEX SUBUNIT SPT16"/>
    <property type="match status" value="1"/>
</dbReference>
<evidence type="ECO:0000256" key="4">
    <source>
        <dbReference type="ARBA" id="ARBA00022763"/>
    </source>
</evidence>
<dbReference type="Gene3D" id="3.90.230.10">
    <property type="entry name" value="Creatinase/methionine aminopeptidase superfamily"/>
    <property type="match status" value="1"/>
</dbReference>
<evidence type="ECO:0000256" key="11">
    <source>
        <dbReference type="SAM" id="MobiDB-lite"/>
    </source>
</evidence>
<feature type="compositionally biased region" description="Basic and acidic residues" evidence="11">
    <location>
        <begin position="1067"/>
        <end position="1090"/>
    </location>
</feature>
<keyword evidence="9 10" id="KW-0539">Nucleus</keyword>
<sequence length="1098" mass="125119">MFENWPEKQQAVPLVTTFQALVAGEVSDDALEQKTLAMHQWLLGGELPETIMVIFGGDKDKRSLWILSDKKKAEILEKLLTGVPLGDKFTIHYEVLDGASDVAVYDKVFGMAKAIAGEKKCQVGLLKKEKHVGKMAKGFTNYCSSNDTLAHDSIGNATATVSSWMMIKDAEEVENMRRSAIFSTLLMKQVMVRDVESVIEKDAKKSHEAICDTVESAAENKEMLTRWAKKFPYLAEDKAVDVVYTLIQSGKEFTLRPDVQPNREALDFSCIVVSVGAKYREYSTNITRTLIVDPTKHQRAYYNLCLSTMDTIIKSINGKESVTCQEVYNAAVEHIKQKASTVEYLHDALSQFQTDCGYSIGLEFRDGHMLLNAKNHKHITPGMCLNLGVGFAGDKMVNEKKKPYAVWVCDSAYISTGRDGKMKVELLTSGMSSGKDEVMYYLDTDQPGENEDVVKSERKDSTKKEKKSKKEKRQHDKTPDKSKREKKRREEAKSSSGRHKHKKDDLVIESRLRTRRNRATAEDEEERKRLMEQQYELRARKVEECRARLLRSGEDAGDSGDDATNKNKCLDTCKSYATPDDIPRDIRTTKLTVDAKHDTLLVPINGNLVAFHIRTIKNVSKPNDEGGKYTSIRINFHAPGTSFVQQDMFPEANRSKETLVYLKELNYRAEDGRNLQAVFRGLKELQKRQRTRELEANTMKDIKEQPSLKLIKDRSRPVLRDLNVKPQLGSTGRNRAVGTLEAHQNGFRFTSSRAEHVDIIYRNIAHAIFQPCENDQTVLLHFNLKDPILVSGKKKTYDIQFYTETRSAGDDLGTRRRAGYDPDEIMDEQREREMITKLNKLFREFVRQVEEQVWSQYAPNLEFDMPYRELGFTGTPNKAHVDIYPCRDCIVALSEWPAYVLSLRNIDIVYFERVSFNLRNFDMTFIFKDYTQTPARISIIPTESLDQIKQWLGELGIVWYQGPTNMNWTNIMKEINKKKQAFIDNGAWEGWFGESVDEGSDDGMDEGDEEYTESEDSDVESEAGGSEYKGGGSDSDSGSSFLVDEESDSDSEVSLASDESEGLSWDELEKKAANEDRKRRRSPESSEKKRPVSKKKRR</sequence>
<feature type="compositionally biased region" description="Basic and acidic residues" evidence="11">
    <location>
        <begin position="473"/>
        <end position="493"/>
    </location>
</feature>
<evidence type="ECO:0000256" key="7">
    <source>
        <dbReference type="ARBA" id="ARBA00023163"/>
    </source>
</evidence>
<gene>
    <name evidence="15" type="ORF">Pmar_PMAR010042</name>
</gene>
<evidence type="ECO:0000256" key="2">
    <source>
        <dbReference type="ARBA" id="ARBA00022454"/>
    </source>
</evidence>
<dbReference type="AlphaFoldDB" id="C5K4N6"/>
<evidence type="ECO:0000256" key="9">
    <source>
        <dbReference type="ARBA" id="ARBA00023242"/>
    </source>
</evidence>
<evidence type="ECO:0000256" key="1">
    <source>
        <dbReference type="ARBA" id="ARBA00010779"/>
    </source>
</evidence>
<dbReference type="Gene3D" id="2.30.29.30">
    <property type="entry name" value="Pleckstrin-homology domain (PH domain)/Phosphotyrosine-binding domain (PTB)"/>
    <property type="match status" value="1"/>
</dbReference>
<feature type="region of interest" description="Disordered" evidence="11">
    <location>
        <begin position="994"/>
        <end position="1098"/>
    </location>
</feature>
<comment type="subunit">
    <text evidence="10">Component of the FACT complex.</text>
</comment>
<dbReference type="GO" id="GO:0035101">
    <property type="term" value="C:FACT complex"/>
    <property type="evidence" value="ECO:0007669"/>
    <property type="project" value="UniProtKB-UniRule"/>
</dbReference>
<keyword evidence="3 10" id="KW-0235">DNA replication</keyword>
<dbReference type="OMA" id="YHINTIP"/>
<feature type="compositionally biased region" description="Basic and acidic residues" evidence="11">
    <location>
        <begin position="503"/>
        <end position="512"/>
    </location>
</feature>
<dbReference type="InterPro" id="IPR029149">
    <property type="entry name" value="Creatin/AminoP/Spt16_N"/>
</dbReference>
<accession>C5K4N6</accession>
<keyword evidence="6" id="KW-0175">Coiled coil</keyword>
<keyword evidence="16" id="KW-1185">Reference proteome</keyword>
<organism evidence="16">
    <name type="scientific">Perkinsus marinus (strain ATCC 50983 / TXsc)</name>
    <dbReference type="NCBI Taxonomy" id="423536"/>
    <lineage>
        <taxon>Eukaryota</taxon>
        <taxon>Sar</taxon>
        <taxon>Alveolata</taxon>
        <taxon>Perkinsozoa</taxon>
        <taxon>Perkinsea</taxon>
        <taxon>Perkinsida</taxon>
        <taxon>Perkinsidae</taxon>
        <taxon>Perkinsus</taxon>
    </lineage>
</organism>
<keyword evidence="2 10" id="KW-0158">Chromosome</keyword>
<dbReference type="FunCoup" id="C5K4N6">
    <property type="interactions" value="1220"/>
</dbReference>
<evidence type="ECO:0000256" key="5">
    <source>
        <dbReference type="ARBA" id="ARBA00023015"/>
    </source>
</evidence>
<dbReference type="GO" id="GO:0006368">
    <property type="term" value="P:transcription elongation by RNA polymerase II"/>
    <property type="evidence" value="ECO:0007669"/>
    <property type="project" value="TreeGrafter"/>
</dbReference>
<feature type="domain" description="FACT complex subunit SPT16 N-terminal lobe" evidence="12">
    <location>
        <begin position="1"/>
        <end position="149"/>
    </location>
</feature>
<dbReference type="PANTHER" id="PTHR13980">
    <property type="entry name" value="CDC68 RELATED"/>
    <property type="match status" value="1"/>
</dbReference>
<proteinExistence type="inferred from homology"/>
<keyword evidence="8 10" id="KW-0234">DNA repair</keyword>
<evidence type="ECO:0000259" key="13">
    <source>
        <dbReference type="SMART" id="SM01286"/>
    </source>
</evidence>
<dbReference type="InterPro" id="IPR056595">
    <property type="entry name" value="Fact-SPT16_PH"/>
</dbReference>
<dbReference type="Pfam" id="PF14826">
    <property type="entry name" value="FACT-Spt16_Nlob"/>
    <property type="match status" value="1"/>
</dbReference>
<dbReference type="SMART" id="SM01287">
    <property type="entry name" value="Rtt106"/>
    <property type="match status" value="1"/>
</dbReference>
<dbReference type="Pfam" id="PF08512">
    <property type="entry name" value="Rttp106-like_middle"/>
    <property type="match status" value="1"/>
</dbReference>
<dbReference type="FunFam" id="2.30.29.30:FF:000017">
    <property type="entry name" value="FACT complex subunit SPT16"/>
    <property type="match status" value="1"/>
</dbReference>
<dbReference type="Pfam" id="PF24824">
    <property type="entry name" value="PH_SPT16"/>
    <property type="match status" value="1"/>
</dbReference>
<dbReference type="FunFam" id="2.30.29.210:FF:000001">
    <property type="entry name" value="FACT complex subunit spt16"/>
    <property type="match status" value="1"/>
</dbReference>
<dbReference type="InParanoid" id="C5K4N6"/>
<keyword evidence="7 10" id="KW-0804">Transcription</keyword>
<dbReference type="Gene3D" id="3.40.350.10">
    <property type="entry name" value="Creatinase/prolidase N-terminal domain"/>
    <property type="match status" value="1"/>
</dbReference>
<feature type="compositionally biased region" description="Acidic residues" evidence="11">
    <location>
        <begin position="995"/>
        <end position="1021"/>
    </location>
</feature>
<dbReference type="GO" id="GO:0031491">
    <property type="term" value="F:nucleosome binding"/>
    <property type="evidence" value="ECO:0007669"/>
    <property type="project" value="TreeGrafter"/>
</dbReference>
<dbReference type="EMBL" id="GG670562">
    <property type="protein sequence ID" value="EER20308.1"/>
    <property type="molecule type" value="Genomic_DNA"/>
</dbReference>
<name>C5K4N6_PERM5</name>
<feature type="region of interest" description="Disordered" evidence="11">
    <location>
        <begin position="444"/>
        <end position="528"/>
    </location>
</feature>
<evidence type="ECO:0000256" key="3">
    <source>
        <dbReference type="ARBA" id="ARBA00022705"/>
    </source>
</evidence>
<evidence type="ECO:0000256" key="6">
    <source>
        <dbReference type="ARBA" id="ARBA00023054"/>
    </source>
</evidence>
<dbReference type="OrthoDB" id="426845at2759"/>
<dbReference type="GO" id="GO:0006260">
    <property type="term" value="P:DNA replication"/>
    <property type="evidence" value="ECO:0007669"/>
    <property type="project" value="UniProtKB-KW"/>
</dbReference>
<evidence type="ECO:0000256" key="8">
    <source>
        <dbReference type="ARBA" id="ARBA00023204"/>
    </source>
</evidence>
<evidence type="ECO:0000259" key="12">
    <source>
        <dbReference type="SMART" id="SM01285"/>
    </source>
</evidence>
<dbReference type="InterPro" id="IPR040258">
    <property type="entry name" value="Spt16"/>
</dbReference>
<dbReference type="GO" id="GO:0006281">
    <property type="term" value="P:DNA repair"/>
    <property type="evidence" value="ECO:0007669"/>
    <property type="project" value="UniProtKB-UniRule"/>
</dbReference>
<comment type="subcellular location">
    <subcellularLocation>
        <location evidence="10">Nucleus</location>
    </subcellularLocation>
    <subcellularLocation>
        <location evidence="10">Chromosome</location>
    </subcellularLocation>
</comment>
<dbReference type="Gene3D" id="2.30.29.150">
    <property type="match status" value="1"/>
</dbReference>
<dbReference type="RefSeq" id="XP_002788512.1">
    <property type="nucleotide sequence ID" value="XM_002788466.1"/>
</dbReference>
<dbReference type="InterPro" id="IPR000994">
    <property type="entry name" value="Pept_M24"/>
</dbReference>
<feature type="domain" description="Histone chaperone RTT106/FACT complex subunit SPT16-like middle" evidence="14">
    <location>
        <begin position="872"/>
        <end position="962"/>
    </location>
</feature>
<dbReference type="InterPro" id="IPR029148">
    <property type="entry name" value="FACT-SPT16_Nlobe"/>
</dbReference>
<evidence type="ECO:0000313" key="15">
    <source>
        <dbReference type="EMBL" id="EER20308.1"/>
    </source>
</evidence>
<dbReference type="InterPro" id="IPR013953">
    <property type="entry name" value="FACT_SPT16_M"/>
</dbReference>
<feature type="domain" description="FACT complex subunit SPT16 middle" evidence="13">
    <location>
        <begin position="591"/>
        <end position="749"/>
    </location>
</feature>
<evidence type="ECO:0000256" key="10">
    <source>
        <dbReference type="RuleBase" id="RU367052"/>
    </source>
</evidence>
<feature type="compositionally biased region" description="Basic and acidic residues" evidence="11">
    <location>
        <begin position="452"/>
        <end position="463"/>
    </location>
</feature>
<dbReference type="GeneID" id="9053861"/>
<comment type="similarity">
    <text evidence="1 10">Belongs to the peptidase M24 family. SPT16 subfamily.</text>
</comment>
<dbReference type="Pfam" id="PF21091">
    <property type="entry name" value="SPT16_C"/>
    <property type="match status" value="1"/>
</dbReference>
<reference evidence="15 16" key="1">
    <citation type="submission" date="2008-07" db="EMBL/GenBank/DDBJ databases">
        <authorList>
            <person name="El-Sayed N."/>
            <person name="Caler E."/>
            <person name="Inman J."/>
            <person name="Amedeo P."/>
            <person name="Hass B."/>
            <person name="Wortman J."/>
        </authorList>
    </citation>
    <scope>NUCLEOTIDE SEQUENCE [LARGE SCALE GENOMIC DNA]</scope>
    <source>
        <strain evidence="16">ATCC 50983 / TXsc</strain>
    </source>
</reference>
<evidence type="ECO:0000259" key="14">
    <source>
        <dbReference type="SMART" id="SM01287"/>
    </source>
</evidence>
<dbReference type="Pfam" id="PF08644">
    <property type="entry name" value="SPT16"/>
    <property type="match status" value="1"/>
</dbReference>
<dbReference type="InterPro" id="IPR036005">
    <property type="entry name" value="Creatinase/aminopeptidase-like"/>
</dbReference>
<comment type="function">
    <text evidence="10">Component of the FACT complex, a general chromatin factor that acts to reorganize nucleosomes. The FACT complex is involved in multiple processes that require DNA as a template such as mRNA elongation, DNA replication and DNA repair. During transcription elongation the FACT complex acts as a histone chaperone that both destabilizes and restores nucleosomal structure. It facilitates the passage of RNA polymerase II and transcription by promoting the dissociation of one histone H2A-H2B dimer from the nucleosome, then subsequently promotes the reestablishment of the nucleosome following the passage of RNA polymerase II.</text>
</comment>
<dbReference type="InterPro" id="IPR048969">
    <property type="entry name" value="FACT_SPT16_C"/>
</dbReference>
<dbReference type="InterPro" id="IPR013719">
    <property type="entry name" value="RTT106/SPT16-like_middle_dom"/>
</dbReference>
<dbReference type="SMART" id="SM01285">
    <property type="entry name" value="FACT-Spt16_Nlob"/>
    <property type="match status" value="1"/>
</dbReference>
<dbReference type="InterPro" id="IPR011993">
    <property type="entry name" value="PH-like_dom_sf"/>
</dbReference>
<dbReference type="SUPFAM" id="SSF55920">
    <property type="entry name" value="Creatinase/aminopeptidase"/>
    <property type="match status" value="1"/>
</dbReference>
<keyword evidence="4 10" id="KW-0227">DNA damage</keyword>
<dbReference type="Pfam" id="PF00557">
    <property type="entry name" value="Peptidase_M24"/>
    <property type="match status" value="1"/>
</dbReference>